<keyword evidence="1" id="KW-1277">Toxin-antitoxin system</keyword>
<dbReference type="PANTHER" id="PTHR36449:SF1">
    <property type="entry name" value="ACETYLTRANSFERASE"/>
    <property type="match status" value="1"/>
</dbReference>
<dbReference type="InterPro" id="IPR016181">
    <property type="entry name" value="Acyl_CoA_acyltransferase"/>
</dbReference>
<dbReference type="AlphaFoldDB" id="B4VNI9"/>
<evidence type="ECO:0000313" key="4">
    <source>
        <dbReference type="EMBL" id="EDX76563.1"/>
    </source>
</evidence>
<reference evidence="4 5" key="1">
    <citation type="submission" date="2008-07" db="EMBL/GenBank/DDBJ databases">
        <authorList>
            <person name="Tandeau de Marsac N."/>
            <person name="Ferriera S."/>
            <person name="Johnson J."/>
            <person name="Kravitz S."/>
            <person name="Beeson K."/>
            <person name="Sutton G."/>
            <person name="Rogers Y.-H."/>
            <person name="Friedman R."/>
            <person name="Frazier M."/>
            <person name="Venter J.C."/>
        </authorList>
    </citation>
    <scope>NUCLEOTIDE SEQUENCE [LARGE SCALE GENOMIC DNA]</scope>
    <source>
        <strain evidence="4 5">PCC 7420</strain>
    </source>
</reference>
<evidence type="ECO:0000256" key="2">
    <source>
        <dbReference type="ARBA" id="ARBA00022679"/>
    </source>
</evidence>
<dbReference type="Gene3D" id="3.40.630.30">
    <property type="match status" value="1"/>
</dbReference>
<dbReference type="GO" id="GO:0016746">
    <property type="term" value="F:acyltransferase activity"/>
    <property type="evidence" value="ECO:0007669"/>
    <property type="project" value="UniProtKB-KW"/>
</dbReference>
<dbReference type="eggNOG" id="COG0456">
    <property type="taxonomic scope" value="Bacteria"/>
</dbReference>
<dbReference type="Proteomes" id="UP000003835">
    <property type="component" value="Unassembled WGS sequence"/>
</dbReference>
<dbReference type="OrthoDB" id="9799147at2"/>
<accession>B4VNI9</accession>
<dbReference type="RefSeq" id="WP_006100291.1">
    <property type="nucleotide sequence ID" value="NZ_DS989846.1"/>
</dbReference>
<evidence type="ECO:0000256" key="3">
    <source>
        <dbReference type="ARBA" id="ARBA00023315"/>
    </source>
</evidence>
<gene>
    <name evidence="4" type="ORF">MC7420_4819</name>
</gene>
<name>B4VNI9_9CYAN</name>
<keyword evidence="2" id="KW-0808">Transferase</keyword>
<sequence>MTSSEPRWDVLPIEKRYQRDAFDCGYRVLNEYLKKYARQNHQKGIAKTFVAIPASGGLNVDGYYTISASVIEYESFPESYQRKMPAYPIPATLIGKLAVDNTVKGQGLGGELLADALYRIVRAAQDIGIFAVRVDAIDLLAKEFYLKHEFIPFQDKALSLFLPLESIAREFDF</sequence>
<evidence type="ECO:0008006" key="6">
    <source>
        <dbReference type="Google" id="ProtNLM"/>
    </source>
</evidence>
<protein>
    <recommendedName>
        <fullName evidence="6">Acetyltransferase, GNAT family</fullName>
    </recommendedName>
</protein>
<proteinExistence type="predicted"/>
<dbReference type="SUPFAM" id="SSF55729">
    <property type="entry name" value="Acyl-CoA N-acyltransferases (Nat)"/>
    <property type="match status" value="1"/>
</dbReference>
<keyword evidence="3" id="KW-0012">Acyltransferase</keyword>
<dbReference type="STRING" id="118168.MC7420_4819"/>
<organism evidence="4 5">
    <name type="scientific">Coleofasciculus chthonoplastes PCC 7420</name>
    <dbReference type="NCBI Taxonomy" id="118168"/>
    <lineage>
        <taxon>Bacteria</taxon>
        <taxon>Bacillati</taxon>
        <taxon>Cyanobacteriota</taxon>
        <taxon>Cyanophyceae</taxon>
        <taxon>Coleofasciculales</taxon>
        <taxon>Coleofasciculaceae</taxon>
        <taxon>Coleofasciculus</taxon>
    </lineage>
</organism>
<dbReference type="PANTHER" id="PTHR36449">
    <property type="entry name" value="ACETYLTRANSFERASE-RELATED"/>
    <property type="match status" value="1"/>
</dbReference>
<evidence type="ECO:0000256" key="1">
    <source>
        <dbReference type="ARBA" id="ARBA00022649"/>
    </source>
</evidence>
<dbReference type="EMBL" id="DS989846">
    <property type="protein sequence ID" value="EDX76563.1"/>
    <property type="molecule type" value="Genomic_DNA"/>
</dbReference>
<keyword evidence="5" id="KW-1185">Reference proteome</keyword>
<evidence type="ECO:0000313" key="5">
    <source>
        <dbReference type="Proteomes" id="UP000003835"/>
    </source>
</evidence>
<dbReference type="HOGENOM" id="CLU_101288_3_1_3"/>